<name>A0A517ZNG4_9PLAN</name>
<dbReference type="PRINTS" id="PR00481">
    <property type="entry name" value="LAMNOPPTDASE"/>
</dbReference>
<feature type="binding site" evidence="8">
    <location>
        <position position="270"/>
    </location>
    <ligand>
        <name>Mn(2+)</name>
        <dbReference type="ChEBI" id="CHEBI:29035"/>
        <label>1</label>
    </ligand>
</feature>
<dbReference type="GO" id="GO:0030145">
    <property type="term" value="F:manganese ion binding"/>
    <property type="evidence" value="ECO:0007669"/>
    <property type="project" value="UniProtKB-UniRule"/>
</dbReference>
<dbReference type="SUPFAM" id="SSF53187">
    <property type="entry name" value="Zn-dependent exopeptidases"/>
    <property type="match status" value="1"/>
</dbReference>
<dbReference type="NCBIfam" id="NF002083">
    <property type="entry name" value="PRK00913.3-5"/>
    <property type="match status" value="1"/>
</dbReference>
<dbReference type="GO" id="GO:0006508">
    <property type="term" value="P:proteolysis"/>
    <property type="evidence" value="ECO:0007669"/>
    <property type="project" value="UniProtKB-KW"/>
</dbReference>
<keyword evidence="7 8" id="KW-0464">Manganese</keyword>
<gene>
    <name evidence="8 10" type="primary">pepA</name>
    <name evidence="10" type="ORF">Mal52_24930</name>
</gene>
<evidence type="ECO:0000256" key="1">
    <source>
        <dbReference type="ARBA" id="ARBA00000135"/>
    </source>
</evidence>
<evidence type="ECO:0000313" key="11">
    <source>
        <dbReference type="Proteomes" id="UP000319383"/>
    </source>
</evidence>
<feature type="binding site" evidence="8">
    <location>
        <position position="270"/>
    </location>
    <ligand>
        <name>Mn(2+)</name>
        <dbReference type="ChEBI" id="CHEBI:29035"/>
        <label>2</label>
    </ligand>
</feature>
<dbReference type="Gene3D" id="3.40.220.10">
    <property type="entry name" value="Leucine Aminopeptidase, subunit E, domain 1"/>
    <property type="match status" value="1"/>
</dbReference>
<feature type="binding site" evidence="8">
    <location>
        <position position="349"/>
    </location>
    <ligand>
        <name>Mn(2+)</name>
        <dbReference type="ChEBI" id="CHEBI:29035"/>
        <label>1</label>
    </ligand>
</feature>
<dbReference type="GO" id="GO:0005737">
    <property type="term" value="C:cytoplasm"/>
    <property type="evidence" value="ECO:0007669"/>
    <property type="project" value="UniProtKB-SubCell"/>
</dbReference>
<feature type="binding site" evidence="8">
    <location>
        <position position="265"/>
    </location>
    <ligand>
        <name>Mn(2+)</name>
        <dbReference type="ChEBI" id="CHEBI:29035"/>
        <label>2</label>
    </ligand>
</feature>
<dbReference type="GO" id="GO:0070006">
    <property type="term" value="F:metalloaminopeptidase activity"/>
    <property type="evidence" value="ECO:0007669"/>
    <property type="project" value="InterPro"/>
</dbReference>
<dbReference type="RefSeq" id="WP_145376297.1">
    <property type="nucleotide sequence ID" value="NZ_CP036276.1"/>
</dbReference>
<comment type="function">
    <text evidence="8">Presumably involved in the processing and regular turnover of intracellular proteins. Catalyzes the removal of unsubstituted N-terminal amino acids from various peptides.</text>
</comment>
<feature type="domain" description="Cytosol aminopeptidase" evidence="9">
    <location>
        <begin position="345"/>
        <end position="352"/>
    </location>
</feature>
<keyword evidence="6 8" id="KW-0378">Hydrolase</keyword>
<dbReference type="PROSITE" id="PS00631">
    <property type="entry name" value="CYTOSOL_AP"/>
    <property type="match status" value="1"/>
</dbReference>
<keyword evidence="11" id="KW-1185">Reference proteome</keyword>
<evidence type="ECO:0000256" key="5">
    <source>
        <dbReference type="ARBA" id="ARBA00022670"/>
    </source>
</evidence>
<dbReference type="EC" id="3.4.11.1" evidence="8"/>
<comment type="cofactor">
    <cofactor evidence="8">
        <name>Mn(2+)</name>
        <dbReference type="ChEBI" id="CHEBI:29035"/>
    </cofactor>
    <text evidence="8">Binds 2 manganese ions per subunit.</text>
</comment>
<dbReference type="InterPro" id="IPR008283">
    <property type="entry name" value="Peptidase_M17_N"/>
</dbReference>
<dbReference type="NCBIfam" id="NF002074">
    <property type="entry name" value="PRK00913.1-4"/>
    <property type="match status" value="1"/>
</dbReference>
<dbReference type="AlphaFoldDB" id="A0A517ZNG4"/>
<feature type="binding site" evidence="8">
    <location>
        <position position="347"/>
    </location>
    <ligand>
        <name>Mn(2+)</name>
        <dbReference type="ChEBI" id="CHEBI:29035"/>
        <label>1</label>
    </ligand>
</feature>
<dbReference type="HAMAP" id="MF_00181">
    <property type="entry name" value="Cytosol_peptidase_M17"/>
    <property type="match status" value="1"/>
</dbReference>
<dbReference type="InterPro" id="IPR000819">
    <property type="entry name" value="Peptidase_M17_C"/>
</dbReference>
<dbReference type="Gene3D" id="3.40.630.10">
    <property type="entry name" value="Zn peptidases"/>
    <property type="match status" value="1"/>
</dbReference>
<keyword evidence="4 8" id="KW-0031">Aminopeptidase</keyword>
<comment type="subcellular location">
    <subcellularLocation>
        <location evidence="8">Cytoplasm</location>
    </subcellularLocation>
</comment>
<comment type="catalytic activity">
    <reaction evidence="2 8">
        <text>Release of an N-terminal amino acid, preferentially leucine, but not glutamic or aspartic acids.</text>
        <dbReference type="EC" id="3.4.11.10"/>
    </reaction>
</comment>
<dbReference type="KEGG" id="sdyn:Mal52_24930"/>
<dbReference type="InterPro" id="IPR023042">
    <property type="entry name" value="Peptidase_M17_leu_NH2_pept"/>
</dbReference>
<dbReference type="InterPro" id="IPR043472">
    <property type="entry name" value="Macro_dom-like"/>
</dbReference>
<organism evidence="10 11">
    <name type="scientific">Symmachiella dynata</name>
    <dbReference type="NCBI Taxonomy" id="2527995"/>
    <lineage>
        <taxon>Bacteria</taxon>
        <taxon>Pseudomonadati</taxon>
        <taxon>Planctomycetota</taxon>
        <taxon>Planctomycetia</taxon>
        <taxon>Planctomycetales</taxon>
        <taxon>Planctomycetaceae</taxon>
        <taxon>Symmachiella</taxon>
    </lineage>
</organism>
<proteinExistence type="inferred from homology"/>
<keyword evidence="8" id="KW-0963">Cytoplasm</keyword>
<keyword evidence="8" id="KW-0479">Metal-binding</keyword>
<dbReference type="Pfam" id="PF00883">
    <property type="entry name" value="Peptidase_M17"/>
    <property type="match status" value="1"/>
</dbReference>
<dbReference type="InterPro" id="IPR011356">
    <property type="entry name" value="Leucine_aapep/pepB"/>
</dbReference>
<evidence type="ECO:0000259" key="9">
    <source>
        <dbReference type="PROSITE" id="PS00631"/>
    </source>
</evidence>
<dbReference type="SUPFAM" id="SSF52949">
    <property type="entry name" value="Macro domain-like"/>
    <property type="match status" value="1"/>
</dbReference>
<feature type="active site" evidence="8">
    <location>
        <position position="277"/>
    </location>
</feature>
<dbReference type="NCBIfam" id="NF002073">
    <property type="entry name" value="PRK00913.1-2"/>
    <property type="match status" value="1"/>
</dbReference>
<dbReference type="EMBL" id="CP036276">
    <property type="protein sequence ID" value="QDU44015.1"/>
    <property type="molecule type" value="Genomic_DNA"/>
</dbReference>
<accession>A0A517ZNG4</accession>
<feature type="binding site" evidence="8">
    <location>
        <position position="349"/>
    </location>
    <ligand>
        <name>Mn(2+)</name>
        <dbReference type="ChEBI" id="CHEBI:29035"/>
        <label>2</label>
    </ligand>
</feature>
<evidence type="ECO:0000256" key="2">
    <source>
        <dbReference type="ARBA" id="ARBA00000967"/>
    </source>
</evidence>
<comment type="similarity">
    <text evidence="3 8">Belongs to the peptidase M17 family.</text>
</comment>
<sequence>MNFQLVTQNYDSVPADWLIVGIPAADGFPATVSALDESLGGSISRVREAKDLTGENAETVALLDAANIAAKRVLLLGVGKPEEITRASLHKAVMTAARLVSSKETTTIAIALPDLSRDGCSQADQLETAVAALEIGCMGQGIYHREPKRFAFENATVVIAPADDETELQSAIDRGQIFGEAVNLTRDLVNRPAQDINPISFAAVAEGLANQYGLGCEIFDEDRLREEKMEALLGVARGSDQPPRMVSLKHNGSAEDAPTLYLCGKGVTFDSGGLSLKPSAGMLDMKMDMAGAATVLGAMIAIARLELPVNVVALMGLTENMVNGSSYKLGDVLTARNGVTIEVHNTDAEGRLVLADVLSYAVDQKADCIIDLATLTGACMVALGNDVVGAFTNDQPWCDTVLAASRDRGELLWQMPMYELYDELIKSDVADIKNVGGKWGGAITAAKFLEQFVGDTKWVHLDIAGPAFSDKNQPHQEGGATGVMVRTLVEVAGRFS</sequence>
<comment type="catalytic activity">
    <reaction evidence="1 8">
        <text>Release of an N-terminal amino acid, Xaa-|-Yaa-, in which Xaa is preferably Leu, but may be other amino acids including Pro although not Arg or Lys, and Yaa may be Pro. Amino acid amides and methyl esters are also readily hydrolyzed, but rates on arylamides are exceedingly low.</text>
        <dbReference type="EC" id="3.4.11.1"/>
    </reaction>
</comment>
<evidence type="ECO:0000313" key="10">
    <source>
        <dbReference type="EMBL" id="QDU44015.1"/>
    </source>
</evidence>
<reference evidence="10 11" key="1">
    <citation type="submission" date="2019-02" db="EMBL/GenBank/DDBJ databases">
        <title>Deep-cultivation of Planctomycetes and their phenomic and genomic characterization uncovers novel biology.</title>
        <authorList>
            <person name="Wiegand S."/>
            <person name="Jogler M."/>
            <person name="Boedeker C."/>
            <person name="Pinto D."/>
            <person name="Vollmers J."/>
            <person name="Rivas-Marin E."/>
            <person name="Kohn T."/>
            <person name="Peeters S.H."/>
            <person name="Heuer A."/>
            <person name="Rast P."/>
            <person name="Oberbeckmann S."/>
            <person name="Bunk B."/>
            <person name="Jeske O."/>
            <person name="Meyerdierks A."/>
            <person name="Storesund J.E."/>
            <person name="Kallscheuer N."/>
            <person name="Luecker S."/>
            <person name="Lage O.M."/>
            <person name="Pohl T."/>
            <person name="Merkel B.J."/>
            <person name="Hornburger P."/>
            <person name="Mueller R.-W."/>
            <person name="Bruemmer F."/>
            <person name="Labrenz M."/>
            <person name="Spormann A.M."/>
            <person name="Op den Camp H."/>
            <person name="Overmann J."/>
            <person name="Amann R."/>
            <person name="Jetten M.S.M."/>
            <person name="Mascher T."/>
            <person name="Medema M.H."/>
            <person name="Devos D.P."/>
            <person name="Kaster A.-K."/>
            <person name="Ovreas L."/>
            <person name="Rohde M."/>
            <person name="Galperin M.Y."/>
            <person name="Jogler C."/>
        </authorList>
    </citation>
    <scope>NUCLEOTIDE SEQUENCE [LARGE SCALE GENOMIC DNA]</scope>
    <source>
        <strain evidence="10 11">Mal52</strain>
    </source>
</reference>
<dbReference type="PANTHER" id="PTHR11963:SF23">
    <property type="entry name" value="CYTOSOL AMINOPEPTIDASE"/>
    <property type="match status" value="1"/>
</dbReference>
<feature type="binding site" evidence="8">
    <location>
        <position position="288"/>
    </location>
    <ligand>
        <name>Mn(2+)</name>
        <dbReference type="ChEBI" id="CHEBI:29035"/>
        <label>2</label>
    </ligand>
</feature>
<dbReference type="Pfam" id="PF02789">
    <property type="entry name" value="Peptidase_M17_N"/>
    <property type="match status" value="1"/>
</dbReference>
<evidence type="ECO:0000256" key="7">
    <source>
        <dbReference type="ARBA" id="ARBA00023211"/>
    </source>
</evidence>
<dbReference type="Proteomes" id="UP000319383">
    <property type="component" value="Chromosome"/>
</dbReference>
<keyword evidence="5 8" id="KW-0645">Protease</keyword>
<evidence type="ECO:0000256" key="3">
    <source>
        <dbReference type="ARBA" id="ARBA00009528"/>
    </source>
</evidence>
<dbReference type="EC" id="3.4.11.10" evidence="8"/>
<feature type="active site" evidence="8">
    <location>
        <position position="351"/>
    </location>
</feature>
<dbReference type="PANTHER" id="PTHR11963">
    <property type="entry name" value="LEUCINE AMINOPEPTIDASE-RELATED"/>
    <property type="match status" value="1"/>
</dbReference>
<protein>
    <recommendedName>
        <fullName evidence="8">Probable cytosol aminopeptidase</fullName>
        <ecNumber evidence="8">3.4.11.1</ecNumber>
    </recommendedName>
    <alternativeName>
        <fullName evidence="8">Leucine aminopeptidase</fullName>
        <shortName evidence="8">LAP</shortName>
        <ecNumber evidence="8">3.4.11.10</ecNumber>
    </alternativeName>
    <alternativeName>
        <fullName evidence="8">Leucyl aminopeptidase</fullName>
    </alternativeName>
</protein>
<evidence type="ECO:0000256" key="6">
    <source>
        <dbReference type="ARBA" id="ARBA00022801"/>
    </source>
</evidence>
<evidence type="ECO:0000256" key="8">
    <source>
        <dbReference type="HAMAP-Rule" id="MF_00181"/>
    </source>
</evidence>
<evidence type="ECO:0000256" key="4">
    <source>
        <dbReference type="ARBA" id="ARBA00022438"/>
    </source>
</evidence>
<dbReference type="CDD" id="cd00433">
    <property type="entry name" value="Peptidase_M17"/>
    <property type="match status" value="1"/>
</dbReference>